<comment type="caution">
    <text evidence="1">The sequence shown here is derived from an EMBL/GenBank/DDBJ whole genome shotgun (WGS) entry which is preliminary data.</text>
</comment>
<dbReference type="EMBL" id="CAJZBQ010000050">
    <property type="protein sequence ID" value="CAG9330004.1"/>
    <property type="molecule type" value="Genomic_DNA"/>
</dbReference>
<accession>A0AAU9JVH5</accession>
<reference evidence="1" key="1">
    <citation type="submission" date="2021-09" db="EMBL/GenBank/DDBJ databases">
        <authorList>
            <consortium name="AG Swart"/>
            <person name="Singh M."/>
            <person name="Singh A."/>
            <person name="Seah K."/>
            <person name="Emmerich C."/>
        </authorList>
    </citation>
    <scope>NUCLEOTIDE SEQUENCE</scope>
    <source>
        <strain evidence="1">ATCC30299</strain>
    </source>
</reference>
<dbReference type="AlphaFoldDB" id="A0AAU9JVH5"/>
<gene>
    <name evidence="1" type="ORF">BSTOLATCC_MIC50117</name>
</gene>
<proteinExistence type="predicted"/>
<evidence type="ECO:0000313" key="2">
    <source>
        <dbReference type="Proteomes" id="UP001162131"/>
    </source>
</evidence>
<name>A0AAU9JVH5_9CILI</name>
<protein>
    <submittedName>
        <fullName evidence="1">Uncharacterized protein</fullName>
    </submittedName>
</protein>
<evidence type="ECO:0000313" key="1">
    <source>
        <dbReference type="EMBL" id="CAG9330004.1"/>
    </source>
</evidence>
<organism evidence="1 2">
    <name type="scientific">Blepharisma stoltei</name>
    <dbReference type="NCBI Taxonomy" id="1481888"/>
    <lineage>
        <taxon>Eukaryota</taxon>
        <taxon>Sar</taxon>
        <taxon>Alveolata</taxon>
        <taxon>Ciliophora</taxon>
        <taxon>Postciliodesmatophora</taxon>
        <taxon>Heterotrichea</taxon>
        <taxon>Heterotrichida</taxon>
        <taxon>Blepharismidae</taxon>
        <taxon>Blepharisma</taxon>
    </lineage>
</organism>
<keyword evidence="2" id="KW-1185">Reference proteome</keyword>
<dbReference type="Proteomes" id="UP001162131">
    <property type="component" value="Unassembled WGS sequence"/>
</dbReference>
<sequence length="93" mass="10978">MHNSRILVKYSLLKGYCFASSLENLWMDLYPYFINCCKVFRDGKAMDNNFSIRYLWLLCSSCDIFCSFYHEIIKLIDFANNCHVNLISQAIKV</sequence>